<organism evidence="1 2">
    <name type="scientific">Dallia pectoralis</name>
    <name type="common">Alaska blackfish</name>
    <dbReference type="NCBI Taxonomy" id="75939"/>
    <lineage>
        <taxon>Eukaryota</taxon>
        <taxon>Metazoa</taxon>
        <taxon>Chordata</taxon>
        <taxon>Craniata</taxon>
        <taxon>Vertebrata</taxon>
        <taxon>Euteleostomi</taxon>
        <taxon>Actinopterygii</taxon>
        <taxon>Neopterygii</taxon>
        <taxon>Teleostei</taxon>
        <taxon>Protacanthopterygii</taxon>
        <taxon>Esociformes</taxon>
        <taxon>Umbridae</taxon>
        <taxon>Dallia</taxon>
    </lineage>
</organism>
<gene>
    <name evidence="1" type="ORF">DPEC_G00035070</name>
</gene>
<keyword evidence="2" id="KW-1185">Reference proteome</keyword>
<sequence>MAEKAPIKSTMVSRLPKFGVRPTTLVTSPLSNGIPHPTTPTQECKILPPGRPNGVVRPSSFSLKWKKGGGSTLTTSPGPDASACPIERRDQSQTPDSSAGRELKKPSMSTPKVTRRSGSSMFSTSSPKAIPCQVTRTSPKAEPGLCQRTTLSGVPTPSQNGAVSGSCPAMPRASSSSPHSSSRDSLSLSSDSLKSLTLDNMVRSQSFTHFMQLPSPTSLPMARSFSFNRAVELAKPLANTQLQPPRSHVIKPSQLSNGRLGMGLGLGTGMVTGLGLGGYQYPRSSSFTSSPSTNPSAQKNHLQPTCVLAKSSALGHRLTLPGQMKPQKPLFTGRVKGEGMAGMREIHMSTSPPLNLIPEPLSDGTSGEQVRGTGDGLEDMSLSSASSLSWADTSEEFLDDFDNLGDGEGHRDVSDNRMGGCVATQTRLQSFLNETMDWAVMGLSGQKEVIGVEDSYGILNPERGDLHQALELSPSNSSGGTYMWDEEILEPLGPSKQHWESYNESDHVNRLDILNNLEPADLEDDDVMLGVDLPEESALLNELDSMAHSERSERGSGHWRKRQHRWNGPNPFNNDNRSPVFQQYNGCAGSGAFRVGPRLPPVGRHDVNTGVLDELTLKHMAQDCSSVKNKLLTLKSLLQMEEGGPEIVEDNVEENIMTLQLDELMKEVQRLRDELKTKERTISQLTQQQLSQQVPAHAAQYSRCDCHQRSPSFQGDARTHHDKATQTPWRGKGHSQADEWRIKNRCKQTEIRVCSLSLSVHPGRDCTRAPHVPACPSADRPQILQPSSPHERLSQERIVKTAPIEVHSDPQRSRRPNEDGSAFRDSDQPADSLARGEDTPPVPDPDELSVFFSTQLNPHDRTGPRTSPGPSQGFTVSRLPAPGALSRPQGGQRTFAPSFPRVLQPPRLHKCVSIPALPQESPNAYVFQPGSRAQLVNNGTNQLPPPSRGLPCINSGPMALGLSLGRSWCTKPRLARSSTYPNLEEQDKGLLRDRVLDRPLSAHSKT</sequence>
<name>A0ACC2HDZ4_DALPE</name>
<accession>A0ACC2HDZ4</accession>
<reference evidence="1" key="1">
    <citation type="submission" date="2021-05" db="EMBL/GenBank/DDBJ databases">
        <authorList>
            <person name="Pan Q."/>
            <person name="Jouanno E."/>
            <person name="Zahm M."/>
            <person name="Klopp C."/>
            <person name="Cabau C."/>
            <person name="Louis A."/>
            <person name="Berthelot C."/>
            <person name="Parey E."/>
            <person name="Roest Crollius H."/>
            <person name="Montfort J."/>
            <person name="Robinson-Rechavi M."/>
            <person name="Bouchez O."/>
            <person name="Lampietro C."/>
            <person name="Lopez Roques C."/>
            <person name="Donnadieu C."/>
            <person name="Postlethwait J."/>
            <person name="Bobe J."/>
            <person name="Dillon D."/>
            <person name="Chandos A."/>
            <person name="von Hippel F."/>
            <person name="Guiguen Y."/>
        </authorList>
    </citation>
    <scope>NUCLEOTIDE SEQUENCE</scope>
    <source>
        <strain evidence="1">YG-Jan2019</strain>
    </source>
</reference>
<dbReference type="EMBL" id="CM055730">
    <property type="protein sequence ID" value="KAJ8013941.1"/>
    <property type="molecule type" value="Genomic_DNA"/>
</dbReference>
<proteinExistence type="predicted"/>
<evidence type="ECO:0000313" key="2">
    <source>
        <dbReference type="Proteomes" id="UP001157502"/>
    </source>
</evidence>
<comment type="caution">
    <text evidence="1">The sequence shown here is derived from an EMBL/GenBank/DDBJ whole genome shotgun (WGS) entry which is preliminary data.</text>
</comment>
<dbReference type="Proteomes" id="UP001157502">
    <property type="component" value="Chromosome 3"/>
</dbReference>
<evidence type="ECO:0000313" key="1">
    <source>
        <dbReference type="EMBL" id="KAJ8013941.1"/>
    </source>
</evidence>
<protein>
    <submittedName>
        <fullName evidence="1">Uncharacterized protein</fullName>
    </submittedName>
</protein>